<feature type="compositionally biased region" description="Basic and acidic residues" evidence="1">
    <location>
        <begin position="22"/>
        <end position="37"/>
    </location>
</feature>
<dbReference type="AlphaFoldDB" id="A0AAV4W3M6"/>
<organism evidence="2 3">
    <name type="scientific">Caerostris extrusa</name>
    <name type="common">Bark spider</name>
    <name type="synonym">Caerostris bankana</name>
    <dbReference type="NCBI Taxonomy" id="172846"/>
    <lineage>
        <taxon>Eukaryota</taxon>
        <taxon>Metazoa</taxon>
        <taxon>Ecdysozoa</taxon>
        <taxon>Arthropoda</taxon>
        <taxon>Chelicerata</taxon>
        <taxon>Arachnida</taxon>
        <taxon>Araneae</taxon>
        <taxon>Araneomorphae</taxon>
        <taxon>Entelegynae</taxon>
        <taxon>Araneoidea</taxon>
        <taxon>Araneidae</taxon>
        <taxon>Caerostris</taxon>
    </lineage>
</organism>
<accession>A0AAV4W3M6</accession>
<gene>
    <name evidence="2" type="ORF">CEXT_191361</name>
</gene>
<feature type="region of interest" description="Disordered" evidence="1">
    <location>
        <begin position="22"/>
        <end position="45"/>
    </location>
</feature>
<evidence type="ECO:0000313" key="3">
    <source>
        <dbReference type="Proteomes" id="UP001054945"/>
    </source>
</evidence>
<evidence type="ECO:0000256" key="1">
    <source>
        <dbReference type="SAM" id="MobiDB-lite"/>
    </source>
</evidence>
<proteinExistence type="predicted"/>
<dbReference type="EMBL" id="BPLR01015508">
    <property type="protein sequence ID" value="GIY76640.1"/>
    <property type="molecule type" value="Genomic_DNA"/>
</dbReference>
<evidence type="ECO:0000313" key="2">
    <source>
        <dbReference type="EMBL" id="GIY76640.1"/>
    </source>
</evidence>
<protein>
    <submittedName>
        <fullName evidence="2">Uncharacterized protein</fullName>
    </submittedName>
</protein>
<name>A0AAV4W3M6_CAEEX</name>
<sequence length="113" mass="12817">MSCSSTYKDLHGDFRRRLISRRDQRDQEYRKEARREVVTSGRKSSHVVEMESSRFHLRALQSDDGTERGLLLECPISHCTRYVLTNFRSEGVPSGKPQGLVNKALFGSGTAVS</sequence>
<comment type="caution">
    <text evidence="2">The sequence shown here is derived from an EMBL/GenBank/DDBJ whole genome shotgun (WGS) entry which is preliminary data.</text>
</comment>
<keyword evidence="3" id="KW-1185">Reference proteome</keyword>
<dbReference type="Proteomes" id="UP001054945">
    <property type="component" value="Unassembled WGS sequence"/>
</dbReference>
<reference evidence="2 3" key="1">
    <citation type="submission" date="2021-06" db="EMBL/GenBank/DDBJ databases">
        <title>Caerostris extrusa draft genome.</title>
        <authorList>
            <person name="Kono N."/>
            <person name="Arakawa K."/>
        </authorList>
    </citation>
    <scope>NUCLEOTIDE SEQUENCE [LARGE SCALE GENOMIC DNA]</scope>
</reference>